<dbReference type="EMBL" id="JAENHP010000003">
    <property type="protein sequence ID" value="MBM2616002.1"/>
    <property type="molecule type" value="Genomic_DNA"/>
</dbReference>
<gene>
    <name evidence="2" type="ORF">JIG36_10585</name>
</gene>
<dbReference type="RefSeq" id="WP_203375929.1">
    <property type="nucleotide sequence ID" value="NZ_JAENHP010000003.1"/>
</dbReference>
<reference evidence="2 3" key="1">
    <citation type="submission" date="2021-01" db="EMBL/GenBank/DDBJ databases">
        <title>Actinoplanes sp. nov. LDG1-06 isolated from lichen.</title>
        <authorList>
            <person name="Saeng-In P."/>
            <person name="Phongsopitanun W."/>
            <person name="Kanchanasin P."/>
            <person name="Yuki M."/>
            <person name="Kudo T."/>
            <person name="Ohkuma M."/>
            <person name="Tanasupawat S."/>
        </authorList>
    </citation>
    <scope>NUCLEOTIDE SEQUENCE [LARGE SCALE GENOMIC DNA]</scope>
    <source>
        <strain evidence="2 3">LDG1-06</strain>
    </source>
</reference>
<dbReference type="InterPro" id="IPR046922">
    <property type="entry name" value="CATRA-N"/>
</dbReference>
<sequence length="413" mass="44879">MHRPGRLVEPEFVAHLFAPLQEPDSVAALHRFWTACRDTGRTRPLRGTVLPATLPPGVVTGPDRALAIMEDDAGEFQVIARLEQDTFNVSFGASAGRDSWLRFGRLFRLLGGEAPELGGATLLLAKSDDALTVDLRAEVPPRADDADGWWENWSTRHRFVLWETTPPGTTAPRRLVLLAGLRQDAALSRFAWSDGGTGLPPLGRELLQEVRARRRPEVVRSEPDGPVHRVAFGVDVVSYSSRSTPQQLEVQRRVAAVADRVLAGLGLDLKATDSQFAGDGMMVVLPAHVRADVALPRLLHGWRAQTSADNAEHPGERIRMRLSAGSGPFTRAHLGFGGNTIIGLGRLLDSAALRQAMVDHPDADVVAIVTDRIFQDVVAEGYPGLTTDEFRSVEAGAKTFRATAWLWTGDGAV</sequence>
<evidence type="ECO:0000313" key="3">
    <source>
        <dbReference type="Proteomes" id="UP000632138"/>
    </source>
</evidence>
<evidence type="ECO:0000313" key="2">
    <source>
        <dbReference type="EMBL" id="MBM2616002.1"/>
    </source>
</evidence>
<evidence type="ECO:0000259" key="1">
    <source>
        <dbReference type="Pfam" id="PF20269"/>
    </source>
</evidence>
<accession>A0ABS2A844</accession>
<name>A0ABS2A844_9ACTN</name>
<keyword evidence="3" id="KW-1185">Reference proteome</keyword>
<feature type="domain" description="CASPASE and TPR Repeat-Associated N-terminal" evidence="1">
    <location>
        <begin position="11"/>
        <end position="195"/>
    </location>
</feature>
<protein>
    <recommendedName>
        <fullName evidence="1">CASPASE and TPR Repeat-Associated N-terminal domain-containing protein</fullName>
    </recommendedName>
</protein>
<organism evidence="2 3">
    <name type="scientific">Paractinoplanes ovalisporus</name>
    <dbReference type="NCBI Taxonomy" id="2810368"/>
    <lineage>
        <taxon>Bacteria</taxon>
        <taxon>Bacillati</taxon>
        <taxon>Actinomycetota</taxon>
        <taxon>Actinomycetes</taxon>
        <taxon>Micromonosporales</taxon>
        <taxon>Micromonosporaceae</taxon>
        <taxon>Paractinoplanes</taxon>
    </lineage>
</organism>
<dbReference type="NCBIfam" id="NF038357">
    <property type="entry name" value="BN6_48550_fam"/>
    <property type="match status" value="1"/>
</dbReference>
<proteinExistence type="predicted"/>
<dbReference type="Proteomes" id="UP000632138">
    <property type="component" value="Unassembled WGS sequence"/>
</dbReference>
<comment type="caution">
    <text evidence="2">The sequence shown here is derived from an EMBL/GenBank/DDBJ whole genome shotgun (WGS) entry which is preliminary data.</text>
</comment>
<dbReference type="Pfam" id="PF20269">
    <property type="entry name" value="CATRA-N"/>
    <property type="match status" value="1"/>
</dbReference>